<dbReference type="Pfam" id="PF08434">
    <property type="entry name" value="CLCA"/>
    <property type="match status" value="1"/>
</dbReference>
<feature type="domain" description="Calcium-activated chloride channel N-terminal" evidence="2">
    <location>
        <begin position="12"/>
        <end position="123"/>
    </location>
</feature>
<evidence type="ECO:0000259" key="2">
    <source>
        <dbReference type="Pfam" id="PF08434"/>
    </source>
</evidence>
<sequence>PSVCVLTSVYVEMITSASEYLFQALDKLLFFKEVKILVPPNWSGTYVRTRKETYDKGPNVHMVMNKQIKGCGEESEYIHFTPNFLLNDDLLNAYGPRGRIFVHEWAHLRWVVFDEYNESHSTCLTTMSRKQGQLVTTFSTHAVIFQDSVDKDDLQTLTPLQFPPPPPNIQHDPEATSGHLPHP</sequence>
<dbReference type="AlphaFoldDB" id="A0AAR2KCV8"/>
<reference evidence="3 4" key="1">
    <citation type="submission" date="2020-10" db="EMBL/GenBank/DDBJ databases">
        <title>Pygocentrus nattereri (red-bellied piranha) genome, fPygNat1, primary haplotype.</title>
        <authorList>
            <person name="Myers G."/>
            <person name="Meyer A."/>
            <person name="Karagic N."/>
            <person name="Pippel M."/>
            <person name="Winkler S."/>
            <person name="Tracey A."/>
            <person name="Wood J."/>
            <person name="Formenti G."/>
            <person name="Howe K."/>
            <person name="Fedrigo O."/>
            <person name="Jarvis E.D."/>
        </authorList>
    </citation>
    <scope>NUCLEOTIDE SEQUENCE [LARGE SCALE GENOMIC DNA]</scope>
</reference>
<reference evidence="3" key="2">
    <citation type="submission" date="2025-08" db="UniProtKB">
        <authorList>
            <consortium name="Ensembl"/>
        </authorList>
    </citation>
    <scope>IDENTIFICATION</scope>
</reference>
<accession>A0AAR2KCV8</accession>
<keyword evidence="4" id="KW-1185">Reference proteome</keyword>
<dbReference type="InterPro" id="IPR013642">
    <property type="entry name" value="CLCA_N"/>
</dbReference>
<evidence type="ECO:0000256" key="1">
    <source>
        <dbReference type="SAM" id="MobiDB-lite"/>
    </source>
</evidence>
<proteinExistence type="predicted"/>
<protein>
    <recommendedName>
        <fullName evidence="2">Calcium-activated chloride channel N-terminal domain-containing protein</fullName>
    </recommendedName>
</protein>
<dbReference type="GeneTree" id="ENSGT00940000154682"/>
<organism evidence="3 4">
    <name type="scientific">Pygocentrus nattereri</name>
    <name type="common">Red-bellied piranha</name>
    <dbReference type="NCBI Taxonomy" id="42514"/>
    <lineage>
        <taxon>Eukaryota</taxon>
        <taxon>Metazoa</taxon>
        <taxon>Chordata</taxon>
        <taxon>Craniata</taxon>
        <taxon>Vertebrata</taxon>
        <taxon>Euteleostomi</taxon>
        <taxon>Actinopterygii</taxon>
        <taxon>Neopterygii</taxon>
        <taxon>Teleostei</taxon>
        <taxon>Ostariophysi</taxon>
        <taxon>Characiformes</taxon>
        <taxon>Characoidei</taxon>
        <taxon>Pygocentrus</taxon>
    </lineage>
</organism>
<dbReference type="Ensembl" id="ENSPNAT00000064135.1">
    <property type="protein sequence ID" value="ENSPNAP00000062168.1"/>
    <property type="gene ID" value="ENSPNAG00000033779.1"/>
</dbReference>
<evidence type="ECO:0000313" key="4">
    <source>
        <dbReference type="Proteomes" id="UP001501920"/>
    </source>
</evidence>
<evidence type="ECO:0000313" key="3">
    <source>
        <dbReference type="Ensembl" id="ENSPNAP00000062168.1"/>
    </source>
</evidence>
<feature type="region of interest" description="Disordered" evidence="1">
    <location>
        <begin position="155"/>
        <end position="183"/>
    </location>
</feature>
<dbReference type="Proteomes" id="UP001501920">
    <property type="component" value="Chromosome 17"/>
</dbReference>
<reference evidence="3" key="3">
    <citation type="submission" date="2025-09" db="UniProtKB">
        <authorList>
            <consortium name="Ensembl"/>
        </authorList>
    </citation>
    <scope>IDENTIFICATION</scope>
</reference>
<name>A0AAR2KCV8_PYGNA</name>